<keyword evidence="3" id="KW-0472">Membrane</keyword>
<dbReference type="InterPro" id="IPR050955">
    <property type="entry name" value="Plant_Biomass_Hydrol_Est"/>
</dbReference>
<evidence type="ECO:0000256" key="2">
    <source>
        <dbReference type="ARBA" id="ARBA00022801"/>
    </source>
</evidence>
<reference evidence="6" key="2">
    <citation type="submission" date="2017-05" db="EMBL/GenBank/DDBJ databases">
        <authorList>
            <consortium name="The Broad Institute Genomics Platform"/>
            <consortium name="The Broad Institute Genomic Center for Infectious Diseases"/>
            <person name="Earl A."/>
            <person name="Manson A."/>
            <person name="Schwartman J."/>
            <person name="Gilmore M."/>
            <person name="Abouelleil A."/>
            <person name="Cao P."/>
            <person name="Chapman S."/>
            <person name="Cusick C."/>
            <person name="Shea T."/>
            <person name="Young S."/>
            <person name="Neafsey D."/>
            <person name="Nusbaum C."/>
            <person name="Birren B."/>
        </authorList>
    </citation>
    <scope>NUCLEOTIDE SEQUENCE</scope>
    <source>
        <strain evidence="6">9E7_DIV0242</strain>
    </source>
</reference>
<keyword evidence="1 4" id="KW-0732">Signal</keyword>
<dbReference type="Pfam" id="PF10503">
    <property type="entry name" value="Esterase_PHB"/>
    <property type="match status" value="1"/>
</dbReference>
<dbReference type="EMBL" id="CP147247">
    <property type="protein sequence ID" value="WYJ88971.1"/>
    <property type="molecule type" value="Genomic_DNA"/>
</dbReference>
<dbReference type="InterPro" id="IPR029058">
    <property type="entry name" value="AB_hydrolase_fold"/>
</dbReference>
<evidence type="ECO:0000313" key="5">
    <source>
        <dbReference type="EMBL" id="OTP18908.1"/>
    </source>
</evidence>
<evidence type="ECO:0000313" key="6">
    <source>
        <dbReference type="EMBL" id="WYJ88971.1"/>
    </source>
</evidence>
<gene>
    <name evidence="6" type="ORF">A5888_000690</name>
    <name evidence="5" type="ORF">A5888_000722</name>
</gene>
<dbReference type="PANTHER" id="PTHR43037:SF1">
    <property type="entry name" value="BLL1128 PROTEIN"/>
    <property type="match status" value="1"/>
</dbReference>
<dbReference type="GO" id="GO:0005576">
    <property type="term" value="C:extracellular region"/>
    <property type="evidence" value="ECO:0007669"/>
    <property type="project" value="InterPro"/>
</dbReference>
<feature type="transmembrane region" description="Helical" evidence="3">
    <location>
        <begin position="588"/>
        <end position="608"/>
    </location>
</feature>
<dbReference type="InterPro" id="IPR010126">
    <property type="entry name" value="Esterase_phb"/>
</dbReference>
<keyword evidence="7" id="KW-1185">Reference proteome</keyword>
<dbReference type="GO" id="GO:0016787">
    <property type="term" value="F:hydrolase activity"/>
    <property type="evidence" value="ECO:0007669"/>
    <property type="project" value="UniProtKB-KW"/>
</dbReference>
<dbReference type="Gene3D" id="3.40.50.1820">
    <property type="entry name" value="alpha/beta hydrolase"/>
    <property type="match status" value="1"/>
</dbReference>
<evidence type="ECO:0008006" key="8">
    <source>
        <dbReference type="Google" id="ProtNLM"/>
    </source>
</evidence>
<dbReference type="Proteomes" id="UP000195141">
    <property type="component" value="Chromosome"/>
</dbReference>
<protein>
    <recommendedName>
        <fullName evidence="8">Poly(3-hydroxybutyrate) depolymerase</fullName>
    </recommendedName>
</protein>
<reference evidence="5" key="1">
    <citation type="submission" date="2017-05" db="EMBL/GenBank/DDBJ databases">
        <title>The Genome Sequence of Enterococcus sp. 9E7_DIV0242.</title>
        <authorList>
            <consortium name="The Broad Institute Genomics Platform"/>
            <consortium name="The Broad Institute Genomic Center for Infectious Diseases"/>
            <person name="Earl A."/>
            <person name="Manson A."/>
            <person name="Schwartman J."/>
            <person name="Gilmore M."/>
            <person name="Abouelleil A."/>
            <person name="Cao P."/>
            <person name="Chapman S."/>
            <person name="Cusick C."/>
            <person name="Shea T."/>
            <person name="Young S."/>
            <person name="Neafsey D."/>
            <person name="Nusbaum C."/>
            <person name="Birren B."/>
        </authorList>
    </citation>
    <scope>NUCLEOTIDE SEQUENCE [LARGE SCALE GENOMIC DNA]</scope>
    <source>
        <strain evidence="5">9E7_DIV0242</strain>
    </source>
</reference>
<dbReference type="EMBL" id="NGMM01000001">
    <property type="protein sequence ID" value="OTP18908.1"/>
    <property type="molecule type" value="Genomic_DNA"/>
</dbReference>
<evidence type="ECO:0000256" key="3">
    <source>
        <dbReference type="SAM" id="Phobius"/>
    </source>
</evidence>
<feature type="chain" id="PRO_5012421738" description="Poly(3-hydroxybutyrate) depolymerase" evidence="4">
    <location>
        <begin position="26"/>
        <end position="613"/>
    </location>
</feature>
<dbReference type="AlphaFoldDB" id="A0A242KDP4"/>
<keyword evidence="3" id="KW-1133">Transmembrane helix</keyword>
<dbReference type="PANTHER" id="PTHR43037">
    <property type="entry name" value="UNNAMED PRODUCT-RELATED"/>
    <property type="match status" value="1"/>
</dbReference>
<dbReference type="SUPFAM" id="SSF53474">
    <property type="entry name" value="alpha/beta-Hydrolases"/>
    <property type="match status" value="2"/>
</dbReference>
<evidence type="ECO:0000256" key="1">
    <source>
        <dbReference type="ARBA" id="ARBA00022729"/>
    </source>
</evidence>
<keyword evidence="3" id="KW-0812">Transmembrane</keyword>
<sequence>MKKMMALLISSLLLGLLIFPMVGHAEKIKTVQKNDEKNKAITYSFYDASEHGHTSSRSSILSPTFYIYAGNITAEQADELIAQLEMEQVVEEWAAQIYVVNPLDKKEYTQEDSKAFLQLLASTHGVPNGVSNIKIIGIDQGATFVNEELADLMYPVAGVMTIGGTVGEDSAIHSPVPAYVSNSSDQVAELYTQANESELVEEEKEFKYYANSKAELQQVIVSQKEETLAEAFSNAWNKVLSKNYRMHNKTTEFYMADVTQITSDYDLEPVIDFEALDVTYNQMEKEPIEGKGEYTWYEYIPAKIKEKDSIPLVVTLHGFGNDPRIQGDTSGWVELAASEGLIVVSPEWQDKADNFSGNDGLGEAGILSLIDMLKEKYPQIDPSQVYITGLSAGGSKAALWGAKYSEIFAAAASISSPGVDKEELTAISEKYSGGQVPYLYICGDHDFFQMIPVDGSSPNGMPNIFFDDPNVSMFEFIQAYQRINQLEISEEPDLALNPYYGVKMTNQKETKLGNKDILSGTLTTDDDQTLIELVAIKDLAHWNYRPEAAFVWAFFQQYKRNTTDGSLEFNDSPTGNVASTADKSESKFINIVLVIVVVIAVIAGAVIYKYKKK</sequence>
<proteinExistence type="predicted"/>
<keyword evidence="2" id="KW-0378">Hydrolase</keyword>
<feature type="signal peptide" evidence="4">
    <location>
        <begin position="1"/>
        <end position="25"/>
    </location>
</feature>
<accession>A0A242KDP4</accession>
<evidence type="ECO:0000313" key="7">
    <source>
        <dbReference type="Proteomes" id="UP000195141"/>
    </source>
</evidence>
<name>A0A242KDP4_9ENTE</name>
<organism evidence="5">
    <name type="scientific">Candidatus Enterococcus clewellii</name>
    <dbReference type="NCBI Taxonomy" id="1834193"/>
    <lineage>
        <taxon>Bacteria</taxon>
        <taxon>Bacillati</taxon>
        <taxon>Bacillota</taxon>
        <taxon>Bacilli</taxon>
        <taxon>Lactobacillales</taxon>
        <taxon>Enterococcaceae</taxon>
        <taxon>Enterococcus</taxon>
    </lineage>
</organism>
<evidence type="ECO:0000256" key="4">
    <source>
        <dbReference type="SAM" id="SignalP"/>
    </source>
</evidence>
<dbReference type="OrthoDB" id="9764953at2"/>
<reference evidence="6" key="3">
    <citation type="submission" date="2024-03" db="EMBL/GenBank/DDBJ databases">
        <title>The Genome Sequence of Enterococcus sp. DIV0242b.</title>
        <authorList>
            <consortium name="The Broad Institute Genomics Platform"/>
            <consortium name="The Broad Institute Microbial Omics Core"/>
            <consortium name="The Broad Institute Genomic Center for Infectious Diseases"/>
            <person name="Earl A."/>
            <person name="Manson A."/>
            <person name="Gilmore M."/>
            <person name="Schwartman J."/>
            <person name="Shea T."/>
            <person name="Abouelleil A."/>
            <person name="Cao P."/>
            <person name="Chapman S."/>
            <person name="Cusick C."/>
            <person name="Young S."/>
            <person name="Neafsey D."/>
            <person name="Nusbaum C."/>
            <person name="Birren B."/>
        </authorList>
    </citation>
    <scope>NUCLEOTIDE SEQUENCE</scope>
    <source>
        <strain evidence="6">9E7_DIV0242</strain>
    </source>
</reference>